<dbReference type="PANTHER" id="PTHR12670">
    <property type="entry name" value="CERAMIDASE"/>
    <property type="match status" value="1"/>
</dbReference>
<dbReference type="Pfam" id="PF04734">
    <property type="entry name" value="Ceramidase_alk"/>
    <property type="match status" value="1"/>
</dbReference>
<keyword evidence="4" id="KW-0862">Zinc</keyword>
<dbReference type="GO" id="GO:0046512">
    <property type="term" value="P:sphingosine biosynthetic process"/>
    <property type="evidence" value="ECO:0007669"/>
    <property type="project" value="TreeGrafter"/>
</dbReference>
<dbReference type="AlphaFoldDB" id="A0A8H5B734"/>
<feature type="domain" description="Neutral/alkaline non-lysosomal ceramidase N-terminal" evidence="5">
    <location>
        <begin position="43"/>
        <end position="103"/>
    </location>
</feature>
<organism evidence="7 8">
    <name type="scientific">Ephemerocybe angulata</name>
    <dbReference type="NCBI Taxonomy" id="980116"/>
    <lineage>
        <taxon>Eukaryota</taxon>
        <taxon>Fungi</taxon>
        <taxon>Dikarya</taxon>
        <taxon>Basidiomycota</taxon>
        <taxon>Agaricomycotina</taxon>
        <taxon>Agaricomycetes</taxon>
        <taxon>Agaricomycetidae</taxon>
        <taxon>Agaricales</taxon>
        <taxon>Agaricineae</taxon>
        <taxon>Psathyrellaceae</taxon>
        <taxon>Ephemerocybe</taxon>
    </lineage>
</organism>
<comment type="similarity">
    <text evidence="1">Belongs to the neutral ceramidase family.</text>
</comment>
<protein>
    <recommendedName>
        <fullName evidence="2">ceramidase</fullName>
        <ecNumber evidence="2">3.5.1.23</ecNumber>
    </recommendedName>
</protein>
<proteinExistence type="inferred from homology"/>
<evidence type="ECO:0000313" key="8">
    <source>
        <dbReference type="Proteomes" id="UP000541558"/>
    </source>
</evidence>
<dbReference type="GO" id="GO:0042759">
    <property type="term" value="P:long-chain fatty acid biosynthetic process"/>
    <property type="evidence" value="ECO:0007669"/>
    <property type="project" value="TreeGrafter"/>
</dbReference>
<dbReference type="GO" id="GO:0017040">
    <property type="term" value="F:N-acylsphingosine amidohydrolase activity"/>
    <property type="evidence" value="ECO:0007669"/>
    <property type="project" value="UniProtKB-EC"/>
</dbReference>
<dbReference type="GO" id="GO:0046872">
    <property type="term" value="F:metal ion binding"/>
    <property type="evidence" value="ECO:0007669"/>
    <property type="project" value="UniProtKB-KW"/>
</dbReference>
<feature type="binding site" evidence="4">
    <location>
        <position position="75"/>
    </location>
    <ligand>
        <name>Zn(2+)</name>
        <dbReference type="ChEBI" id="CHEBI:29105"/>
    </ligand>
</feature>
<evidence type="ECO:0000256" key="1">
    <source>
        <dbReference type="ARBA" id="ARBA00009835"/>
    </source>
</evidence>
<evidence type="ECO:0000259" key="5">
    <source>
        <dbReference type="Pfam" id="PF04734"/>
    </source>
</evidence>
<dbReference type="Proteomes" id="UP000541558">
    <property type="component" value="Unassembled WGS sequence"/>
</dbReference>
<evidence type="ECO:0000256" key="4">
    <source>
        <dbReference type="PIRSR" id="PIRSR606823-2"/>
    </source>
</evidence>
<dbReference type="OrthoDB" id="191371at2759"/>
<keyword evidence="8" id="KW-1185">Reference proteome</keyword>
<dbReference type="PANTHER" id="PTHR12670:SF1">
    <property type="entry name" value="NEUTRAL CERAMIDASE"/>
    <property type="match status" value="1"/>
</dbReference>
<evidence type="ECO:0000313" key="7">
    <source>
        <dbReference type="EMBL" id="KAF5316897.1"/>
    </source>
</evidence>
<keyword evidence="4" id="KW-0479">Metal-binding</keyword>
<evidence type="ECO:0000256" key="2">
    <source>
        <dbReference type="ARBA" id="ARBA00011891"/>
    </source>
</evidence>
<dbReference type="InterPro" id="IPR006823">
    <property type="entry name" value="Ceramidase_alk"/>
</dbReference>
<comment type="cofactor">
    <cofactor evidence="4">
        <name>Zn(2+)</name>
        <dbReference type="ChEBI" id="CHEBI:29105"/>
    </cofactor>
    <text evidence="4">Binds 1 zinc ion per subunit.</text>
</comment>
<dbReference type="InterPro" id="IPR031331">
    <property type="entry name" value="NEUT/ALK_ceramidase_C"/>
</dbReference>
<dbReference type="InterPro" id="IPR038445">
    <property type="entry name" value="NCDase_C_sf"/>
</dbReference>
<keyword evidence="3" id="KW-0378">Hydrolase</keyword>
<dbReference type="InterPro" id="IPR031329">
    <property type="entry name" value="NEUT/ALK_ceramidase_N"/>
</dbReference>
<dbReference type="GO" id="GO:0016020">
    <property type="term" value="C:membrane"/>
    <property type="evidence" value="ECO:0007669"/>
    <property type="project" value="GOC"/>
</dbReference>
<dbReference type="EC" id="3.5.1.23" evidence="2"/>
<name>A0A8H5B734_9AGAR</name>
<dbReference type="GO" id="GO:0005576">
    <property type="term" value="C:extracellular region"/>
    <property type="evidence" value="ECO:0007669"/>
    <property type="project" value="TreeGrafter"/>
</dbReference>
<dbReference type="Gene3D" id="2.60.40.2300">
    <property type="entry name" value="Neutral/alkaline non-lysosomal ceramidase, C-terminal domain"/>
    <property type="match status" value="1"/>
</dbReference>
<sequence>MSFCYRDDELGSVLNSSLRDAATHLASISPHVRLRWGHSMLAHREAVRAKLISSNVIGSDAYVVVAGPANTYAHYVTTREEYSVQRYEGASTIFGPFTLEAYIDKYTSLVPYLGPSASGAPQSDPAPEDQTSKAISLQTAVIFDAAPIGKKFGAVVQDVNTGTTYRAGAKVSAKFVGANPRNNLRLDSTFLTVDRLDSGVWKPVKSDSHPSTVYEWKRDNTDDQILGTSTVTISWTIESGTPAGTYRLSYFGDSKPFIGKISSFSGVSSSFTVV</sequence>
<gene>
    <name evidence="7" type="ORF">D9611_003610</name>
</gene>
<dbReference type="EMBL" id="JAACJK010000219">
    <property type="protein sequence ID" value="KAF5316897.1"/>
    <property type="molecule type" value="Genomic_DNA"/>
</dbReference>
<comment type="caution">
    <text evidence="7">The sequence shown here is derived from an EMBL/GenBank/DDBJ whole genome shotgun (WGS) entry which is preliminary data.</text>
</comment>
<dbReference type="Pfam" id="PF17048">
    <property type="entry name" value="Ceramidse_alk_C"/>
    <property type="match status" value="1"/>
</dbReference>
<feature type="domain" description="Neutral/alkaline non-lysosomal ceramidase C-terminal" evidence="6">
    <location>
        <begin position="107"/>
        <end position="273"/>
    </location>
</feature>
<dbReference type="GO" id="GO:0046514">
    <property type="term" value="P:ceramide catabolic process"/>
    <property type="evidence" value="ECO:0007669"/>
    <property type="project" value="InterPro"/>
</dbReference>
<reference evidence="7 8" key="1">
    <citation type="journal article" date="2020" name="ISME J.">
        <title>Uncovering the hidden diversity of litter-decomposition mechanisms in mushroom-forming fungi.</title>
        <authorList>
            <person name="Floudas D."/>
            <person name="Bentzer J."/>
            <person name="Ahren D."/>
            <person name="Johansson T."/>
            <person name="Persson P."/>
            <person name="Tunlid A."/>
        </authorList>
    </citation>
    <scope>NUCLEOTIDE SEQUENCE [LARGE SCALE GENOMIC DNA]</scope>
    <source>
        <strain evidence="7 8">CBS 175.51</strain>
    </source>
</reference>
<accession>A0A8H5B734</accession>
<evidence type="ECO:0000256" key="3">
    <source>
        <dbReference type="ARBA" id="ARBA00022801"/>
    </source>
</evidence>
<evidence type="ECO:0000259" key="6">
    <source>
        <dbReference type="Pfam" id="PF17048"/>
    </source>
</evidence>